<keyword evidence="5" id="KW-0378">Hydrolase</keyword>
<dbReference type="GO" id="GO:0005975">
    <property type="term" value="P:carbohydrate metabolic process"/>
    <property type="evidence" value="ECO:0007669"/>
    <property type="project" value="UniProtKB-UniRule"/>
</dbReference>
<dbReference type="InterPro" id="IPR007184">
    <property type="entry name" value="Mannoside_phosphorylase"/>
</dbReference>
<dbReference type="STRING" id="1616788.AR543_12190"/>
<dbReference type="PIRSF" id="PIRSF016202">
    <property type="entry name" value="PH1107"/>
    <property type="match status" value="1"/>
</dbReference>
<keyword evidence="6" id="KW-1185">Reference proteome</keyword>
<dbReference type="GO" id="GO:0071555">
    <property type="term" value="P:cell wall organization"/>
    <property type="evidence" value="ECO:0007669"/>
    <property type="project" value="UniProtKB-KW"/>
</dbReference>
<evidence type="ECO:0000256" key="4">
    <source>
        <dbReference type="HAMAP-Rule" id="MF_00928"/>
    </source>
</evidence>
<dbReference type="InterPro" id="IPR028583">
    <property type="entry name" value="Man_Glc_phosphorylase"/>
</dbReference>
<comment type="similarity">
    <text evidence="3 4">Belongs to the glycosyl hydrolase 130 family.</text>
</comment>
<evidence type="ECO:0000313" key="6">
    <source>
        <dbReference type="Proteomes" id="UP000078148"/>
    </source>
</evidence>
<evidence type="ECO:0000256" key="3">
    <source>
        <dbReference type="ARBA" id="ARBA00024356"/>
    </source>
</evidence>
<dbReference type="EC" id="2.4.1.281" evidence="4"/>
<dbReference type="SUPFAM" id="SSF75005">
    <property type="entry name" value="Arabinanase/levansucrase/invertase"/>
    <property type="match status" value="1"/>
</dbReference>
<dbReference type="InterPro" id="IPR023296">
    <property type="entry name" value="Glyco_hydro_beta-prop_sf"/>
</dbReference>
<evidence type="ECO:0000256" key="1">
    <source>
        <dbReference type="ARBA" id="ARBA00022676"/>
    </source>
</evidence>
<dbReference type="Pfam" id="PF04041">
    <property type="entry name" value="Glyco_hydro_130"/>
    <property type="match status" value="1"/>
</dbReference>
<comment type="catalytic activity">
    <reaction evidence="4">
        <text>beta-D-mannosyl-(1-&gt;4)-D-glucose + phosphate = alpha-D-mannose 1-phosphate + D-glucose</text>
        <dbReference type="Rhea" id="RHEA:32531"/>
        <dbReference type="ChEBI" id="CHEBI:4167"/>
        <dbReference type="ChEBI" id="CHEBI:43474"/>
        <dbReference type="ChEBI" id="CHEBI:58409"/>
        <dbReference type="ChEBI" id="CHEBI:64351"/>
        <dbReference type="EC" id="2.4.1.281"/>
    </reaction>
</comment>
<dbReference type="HAMAP" id="MF_00928">
    <property type="entry name" value="Man_Glc_phosphorylase"/>
    <property type="match status" value="1"/>
</dbReference>
<keyword evidence="2 4" id="KW-0808">Transferase</keyword>
<dbReference type="GO" id="GO:0016798">
    <property type="term" value="F:hydrolase activity, acting on glycosyl bonds"/>
    <property type="evidence" value="ECO:0007669"/>
    <property type="project" value="UniProtKB-KW"/>
</dbReference>
<dbReference type="EMBL" id="CP013023">
    <property type="protein sequence ID" value="ANF96696.1"/>
    <property type="molecule type" value="Genomic_DNA"/>
</dbReference>
<evidence type="ECO:0000313" key="5">
    <source>
        <dbReference type="EMBL" id="ANF96696.1"/>
    </source>
</evidence>
<proteinExistence type="inferred from homology"/>
<name>A0A172ZGD2_9BACL</name>
<reference evidence="5 6" key="2">
    <citation type="journal article" date="2016" name="Int. J. Syst. Evol. Microbiol.">
        <title>Paenibacillus bovis sp. nov., isolated from raw yak (Bos grunniens) milk.</title>
        <authorList>
            <person name="Gao C."/>
            <person name="Han J."/>
            <person name="Liu Z."/>
            <person name="Xu X."/>
            <person name="Hang F."/>
            <person name="Wu Z."/>
        </authorList>
    </citation>
    <scope>NUCLEOTIDE SEQUENCE [LARGE SCALE GENOMIC DNA]</scope>
    <source>
        <strain evidence="5 6">BD3526</strain>
    </source>
</reference>
<keyword evidence="4" id="KW-0961">Cell wall biogenesis/degradation</keyword>
<dbReference type="Gene3D" id="2.115.10.20">
    <property type="entry name" value="Glycosyl hydrolase domain, family 43"/>
    <property type="match status" value="1"/>
</dbReference>
<dbReference type="Proteomes" id="UP000078148">
    <property type="component" value="Chromosome"/>
</dbReference>
<evidence type="ECO:0000256" key="2">
    <source>
        <dbReference type="ARBA" id="ARBA00022679"/>
    </source>
</evidence>
<comment type="function">
    <text evidence="4">Converts 4-O-beta-D-mannopyranosyl-D-glucopyranose (Man-Glc) to mannose 1-phosphate (Man1P) and glucose.</text>
</comment>
<dbReference type="RefSeq" id="WP_060534779.1">
    <property type="nucleotide sequence ID" value="NZ_CP013023.1"/>
</dbReference>
<keyword evidence="1 4" id="KW-0328">Glycosyltransferase</keyword>
<dbReference type="PANTHER" id="PTHR34106:SF1">
    <property type="entry name" value="1,4-BETA-MANNOSYL-N-ACETYLGLUCOSAMINE PHOSPHORYLASE"/>
    <property type="match status" value="1"/>
</dbReference>
<dbReference type="AlphaFoldDB" id="A0A172ZGD2"/>
<sequence>MIHEQYAVLAAKQEQLLNRRNEKNTEFYNGIYDRYRYPVVTRHHIPVHWRYDLDAQRNPHFMERLGINAALNPGAIYHEGKYILVVRTEGLDRKSFFALAESDNGVDGFRFTGKPLTWDDVDPAETNMYDMRLVKHEDGWIYGIYCSEQKDPDAPANDTSSAVAQAGLVRTRDLKTWERLPNIRTSSPQQRNVVLHPEFVNGKYGFYTRPQDGFISTGSGGGIAFGWCDDILNPVIKTETVMDERRYHTVYEAKNGQGPAPIKTERGWVHIAHGVRNTAAGLRYVLYVFVTSLEDPSIVIAKPGGLFIAPYDDERVGDVSNVIFCNGAVVNEQGEVYIYYASSDTRVHVAVTNLEKLTDYAFNTPADPLRSLDCAIQRSALIEENERLLASR</sequence>
<protein>
    <recommendedName>
        <fullName evidence="4">4-O-beta-D-mannosyl-D-glucose phosphorylase</fullName>
        <shortName evidence="4">MGP</shortName>
        <shortName evidence="4">Mannosylglucose phosphorylase</shortName>
        <ecNumber evidence="4">2.4.1.281</ecNumber>
    </recommendedName>
</protein>
<dbReference type="GO" id="GO:0016758">
    <property type="term" value="F:hexosyltransferase activity"/>
    <property type="evidence" value="ECO:0007669"/>
    <property type="project" value="UniProtKB-UniRule"/>
</dbReference>
<dbReference type="PANTHER" id="PTHR34106">
    <property type="entry name" value="GLYCOSIDASE"/>
    <property type="match status" value="1"/>
</dbReference>
<dbReference type="OrthoDB" id="9759709at2"/>
<organism evidence="5 6">
    <name type="scientific">Paenibacillus bovis</name>
    <dbReference type="NCBI Taxonomy" id="1616788"/>
    <lineage>
        <taxon>Bacteria</taxon>
        <taxon>Bacillati</taxon>
        <taxon>Bacillota</taxon>
        <taxon>Bacilli</taxon>
        <taxon>Bacillales</taxon>
        <taxon>Paenibacillaceae</taxon>
        <taxon>Paenibacillus</taxon>
    </lineage>
</organism>
<accession>A0A172ZGD2</accession>
<keyword evidence="4" id="KW-0119">Carbohydrate metabolism</keyword>
<reference evidence="6" key="1">
    <citation type="submission" date="2015-10" db="EMBL/GenBank/DDBJ databases">
        <title>Genome of Paenibacillus bovis sp. nov.</title>
        <authorList>
            <person name="Wu Z."/>
            <person name="Gao C."/>
            <person name="Liu Z."/>
            <person name="Zheng H."/>
        </authorList>
    </citation>
    <scope>NUCLEOTIDE SEQUENCE [LARGE SCALE GENOMIC DNA]</scope>
    <source>
        <strain evidence="6">BD3526</strain>
    </source>
</reference>
<keyword evidence="5" id="KW-0326">Glycosidase</keyword>
<dbReference type="KEGG" id="pbv:AR543_12190"/>
<gene>
    <name evidence="5" type="ORF">AR543_12190</name>
</gene>